<dbReference type="AlphaFoldDB" id="A0A4Z2G9G8"/>
<proteinExistence type="predicted"/>
<organism evidence="2 3">
    <name type="scientific">Liparis tanakae</name>
    <name type="common">Tanaka's snailfish</name>
    <dbReference type="NCBI Taxonomy" id="230148"/>
    <lineage>
        <taxon>Eukaryota</taxon>
        <taxon>Metazoa</taxon>
        <taxon>Chordata</taxon>
        <taxon>Craniata</taxon>
        <taxon>Vertebrata</taxon>
        <taxon>Euteleostomi</taxon>
        <taxon>Actinopterygii</taxon>
        <taxon>Neopterygii</taxon>
        <taxon>Teleostei</taxon>
        <taxon>Neoteleostei</taxon>
        <taxon>Acanthomorphata</taxon>
        <taxon>Eupercaria</taxon>
        <taxon>Perciformes</taxon>
        <taxon>Cottioidei</taxon>
        <taxon>Cottales</taxon>
        <taxon>Liparidae</taxon>
        <taxon>Liparis</taxon>
    </lineage>
</organism>
<protein>
    <submittedName>
        <fullName evidence="2">Uncharacterized protein</fullName>
    </submittedName>
</protein>
<evidence type="ECO:0000313" key="2">
    <source>
        <dbReference type="EMBL" id="TNN49850.1"/>
    </source>
</evidence>
<dbReference type="EMBL" id="SRLO01000639">
    <property type="protein sequence ID" value="TNN49850.1"/>
    <property type="molecule type" value="Genomic_DNA"/>
</dbReference>
<comment type="caution">
    <text evidence="2">The sequence shown here is derived from an EMBL/GenBank/DDBJ whole genome shotgun (WGS) entry which is preliminary data.</text>
</comment>
<dbReference type="Proteomes" id="UP000314294">
    <property type="component" value="Unassembled WGS sequence"/>
</dbReference>
<name>A0A4Z2G9G8_9TELE</name>
<reference evidence="2 3" key="1">
    <citation type="submission" date="2019-03" db="EMBL/GenBank/DDBJ databases">
        <title>First draft genome of Liparis tanakae, snailfish: a comprehensive survey of snailfish specific genes.</title>
        <authorList>
            <person name="Kim W."/>
            <person name="Song I."/>
            <person name="Jeong J.-H."/>
            <person name="Kim D."/>
            <person name="Kim S."/>
            <person name="Ryu S."/>
            <person name="Song J.Y."/>
            <person name="Lee S.K."/>
        </authorList>
    </citation>
    <scope>NUCLEOTIDE SEQUENCE [LARGE SCALE GENOMIC DNA]</scope>
    <source>
        <tissue evidence="2">Muscle</tissue>
    </source>
</reference>
<accession>A0A4Z2G9G8</accession>
<feature type="compositionally biased region" description="Basic and acidic residues" evidence="1">
    <location>
        <begin position="133"/>
        <end position="155"/>
    </location>
</feature>
<feature type="region of interest" description="Disordered" evidence="1">
    <location>
        <begin position="22"/>
        <end position="167"/>
    </location>
</feature>
<gene>
    <name evidence="2" type="ORF">EYF80_039943</name>
</gene>
<keyword evidence="3" id="KW-1185">Reference proteome</keyword>
<evidence type="ECO:0000313" key="3">
    <source>
        <dbReference type="Proteomes" id="UP000314294"/>
    </source>
</evidence>
<evidence type="ECO:0000256" key="1">
    <source>
        <dbReference type="SAM" id="MobiDB-lite"/>
    </source>
</evidence>
<sequence length="167" mass="19062">MNRQRREGQLIKGCLQVAQAGFYRSERRRRRRGPTENLDTPSGEERGRLPRVTRRQAFTDAAPLDGEEKKKHGPIVQDKIRVDGGMVGEGGKREERTKYSASRNLSALWRKSLGPVPRTGERDMKRSAARYSRGTERRMKNEEAKRPDMAVRTAEETLDVQGQQSPT</sequence>